<dbReference type="PANTHER" id="PTHR37017:SF11">
    <property type="entry name" value="ESTERASE_LIPASE_THIOESTERASE DOMAIN-CONTAINING PROTEIN"/>
    <property type="match status" value="1"/>
</dbReference>
<proteinExistence type="predicted"/>
<dbReference type="InterPro" id="IPR052897">
    <property type="entry name" value="Sec-Metab_Biosynth_Hydrolase"/>
</dbReference>
<name>A0AAN6K1G3_9PEZI</name>
<dbReference type="PANTHER" id="PTHR37017">
    <property type="entry name" value="AB HYDROLASE-1 DOMAIN-CONTAINING PROTEIN-RELATED"/>
    <property type="match status" value="1"/>
</dbReference>
<dbReference type="Proteomes" id="UP001175353">
    <property type="component" value="Unassembled WGS sequence"/>
</dbReference>
<dbReference type="InterPro" id="IPR029058">
    <property type="entry name" value="AB_hydrolase_fold"/>
</dbReference>
<gene>
    <name evidence="2" type="ORF">LTR91_020067</name>
</gene>
<comment type="caution">
    <text evidence="2">The sequence shown here is derived from an EMBL/GenBank/DDBJ whole genome shotgun (WGS) entry which is preliminary data.</text>
</comment>
<evidence type="ECO:0000259" key="1">
    <source>
        <dbReference type="Pfam" id="PF12697"/>
    </source>
</evidence>
<dbReference type="AlphaFoldDB" id="A0AAN6K1G3"/>
<dbReference type="InterPro" id="IPR000073">
    <property type="entry name" value="AB_hydrolase_1"/>
</dbReference>
<dbReference type="Gene3D" id="3.40.50.1820">
    <property type="entry name" value="alpha/beta hydrolase"/>
    <property type="match status" value="1"/>
</dbReference>
<sequence>MPPTIVIVPGAWHFGTKHYKPLTERLESAGYKVIPLDLPSTSDNPPLTGWKDDITHIAQTIEQAADRGEDVVLVMHSRGGHCGSDAAQGLSKTDRQAAGKKGGIVRCVFMCAFAAPAGLSVFFATNGPDEWIDVKHTVCSPTRVGEIFYNDCSPEQIEAAKRDIKPQSTLCFLLPLTYAAWKHIPSTYLVCEKDMGIPVAAQEAMISQPGADFTVERCGASHSPFLSMPDFTAEVVRRAAGEKRGAPGMVRWSVAVIVQSQFSDIRSTYKAFYKCLSVVLDGYLKTTMTPMFANADPLTR</sequence>
<organism evidence="2 3">
    <name type="scientific">Friedmanniomyces endolithicus</name>
    <dbReference type="NCBI Taxonomy" id="329885"/>
    <lineage>
        <taxon>Eukaryota</taxon>
        <taxon>Fungi</taxon>
        <taxon>Dikarya</taxon>
        <taxon>Ascomycota</taxon>
        <taxon>Pezizomycotina</taxon>
        <taxon>Dothideomycetes</taxon>
        <taxon>Dothideomycetidae</taxon>
        <taxon>Mycosphaerellales</taxon>
        <taxon>Teratosphaeriaceae</taxon>
        <taxon>Friedmanniomyces</taxon>
    </lineage>
</organism>
<dbReference type="SUPFAM" id="SSF53474">
    <property type="entry name" value="alpha/beta-Hydrolases"/>
    <property type="match status" value="1"/>
</dbReference>
<protein>
    <recommendedName>
        <fullName evidence="1">AB hydrolase-1 domain-containing protein</fullName>
    </recommendedName>
</protein>
<evidence type="ECO:0000313" key="2">
    <source>
        <dbReference type="EMBL" id="KAK0961024.1"/>
    </source>
</evidence>
<dbReference type="Pfam" id="PF12697">
    <property type="entry name" value="Abhydrolase_6"/>
    <property type="match status" value="1"/>
</dbReference>
<evidence type="ECO:0000313" key="3">
    <source>
        <dbReference type="Proteomes" id="UP001175353"/>
    </source>
</evidence>
<accession>A0AAN6K1G3</accession>
<keyword evidence="3" id="KW-1185">Reference proteome</keyword>
<reference evidence="2" key="1">
    <citation type="submission" date="2023-06" db="EMBL/GenBank/DDBJ databases">
        <title>Black Yeasts Isolated from many extreme environments.</title>
        <authorList>
            <person name="Coleine C."/>
            <person name="Stajich J.E."/>
            <person name="Selbmann L."/>
        </authorList>
    </citation>
    <scope>NUCLEOTIDE SEQUENCE</scope>
    <source>
        <strain evidence="2">CCFEE 5200</strain>
    </source>
</reference>
<dbReference type="EMBL" id="JAUJLE010000319">
    <property type="protein sequence ID" value="KAK0961024.1"/>
    <property type="molecule type" value="Genomic_DNA"/>
</dbReference>
<feature type="domain" description="AB hydrolase-1" evidence="1">
    <location>
        <begin position="5"/>
        <end position="234"/>
    </location>
</feature>